<gene>
    <name evidence="1" type="ORF">J2W69_000633</name>
</gene>
<dbReference type="RefSeq" id="WP_310274484.1">
    <property type="nucleotide sequence ID" value="NZ_JAVDWR010000001.1"/>
</dbReference>
<dbReference type="EMBL" id="JAVDWR010000001">
    <property type="protein sequence ID" value="MDR7119718.1"/>
    <property type="molecule type" value="Genomic_DNA"/>
</dbReference>
<name>A0ABU1VWA9_9GAMM</name>
<dbReference type="Proteomes" id="UP001257909">
    <property type="component" value="Unassembled WGS sequence"/>
</dbReference>
<reference evidence="1 2" key="1">
    <citation type="submission" date="2023-07" db="EMBL/GenBank/DDBJ databases">
        <title>Sorghum-associated microbial communities from plants grown in Nebraska, USA.</title>
        <authorList>
            <person name="Schachtman D."/>
        </authorList>
    </citation>
    <scope>NUCLEOTIDE SEQUENCE [LARGE SCALE GENOMIC DNA]</scope>
    <source>
        <strain evidence="1 2">4138</strain>
    </source>
</reference>
<organism evidence="1 2">
    <name type="scientific">Rheinheimera soli</name>
    <dbReference type="NCBI Taxonomy" id="443616"/>
    <lineage>
        <taxon>Bacteria</taxon>
        <taxon>Pseudomonadati</taxon>
        <taxon>Pseudomonadota</taxon>
        <taxon>Gammaproteobacteria</taxon>
        <taxon>Chromatiales</taxon>
        <taxon>Chromatiaceae</taxon>
        <taxon>Rheinheimera</taxon>
    </lineage>
</organism>
<keyword evidence="2" id="KW-1185">Reference proteome</keyword>
<accession>A0ABU1VWA9</accession>
<evidence type="ECO:0000313" key="1">
    <source>
        <dbReference type="EMBL" id="MDR7119718.1"/>
    </source>
</evidence>
<protein>
    <submittedName>
        <fullName evidence="1">Uncharacterized protein</fullName>
    </submittedName>
</protein>
<evidence type="ECO:0000313" key="2">
    <source>
        <dbReference type="Proteomes" id="UP001257909"/>
    </source>
</evidence>
<proteinExistence type="predicted"/>
<comment type="caution">
    <text evidence="1">The sequence shown here is derived from an EMBL/GenBank/DDBJ whole genome shotgun (WGS) entry which is preliminary data.</text>
</comment>
<sequence length="108" mass="12066">MTDFSTKTTRKAMKPHRCEFCGKEIAKGETYERVFIVDGKASDYALHTFCDSIIQSELAEGGYEDSTLDLLLDCARDKVFGEKNNVVMADFYGVTVEQITFVFGEVAA</sequence>